<evidence type="ECO:0000256" key="7">
    <source>
        <dbReference type="SAM" id="Phobius"/>
    </source>
</evidence>
<evidence type="ECO:0000313" key="9">
    <source>
        <dbReference type="EMBL" id="KAB8072708.1"/>
    </source>
</evidence>
<gene>
    <name evidence="9" type="ORF">BDV29DRAFT_202194</name>
</gene>
<sequence length="390" mass="42852">MSSLVIGAAPEGLDLTADTIAQNDGVVAAVMAIATVFVGLRFWARTISSAATLSYDDWFLLVALIFAYGTGICCILGGAYGIGKHIWVVDENDVLMSMKIIFAYVVLYATTVPMVKLSVLLLYRRIFRLTWTLYICAFLSIGYAISVSTTISLACVPTSFFWTQWVNPLSGGHCRINLYQFYLWNGVANLFTDVIILCLPMPIVWSLQMPTSQKWAISGIFLLGGFVCVATIVRIWTITKMKDSVDITWVIGDAMIWSNVEPCIGIVSACLPTMRPLLRRIPFLKAWGFFGSTGMTGDSGMNHKAIPGSVPGSISASAGRSAYLGVDGGKKNQFRPEEDEIYLTTDIGPVHSLRRDDSAARSNESASSNPEEIPMQIRVNYNFQWGTENH</sequence>
<dbReference type="InterPro" id="IPR049326">
    <property type="entry name" value="Rhodopsin_dom_fungi"/>
</dbReference>
<dbReference type="GO" id="GO:0016020">
    <property type="term" value="C:membrane"/>
    <property type="evidence" value="ECO:0007669"/>
    <property type="project" value="UniProtKB-SubCell"/>
</dbReference>
<feature type="transmembrane region" description="Helical" evidence="7">
    <location>
        <begin position="100"/>
        <end position="123"/>
    </location>
</feature>
<dbReference type="PANTHER" id="PTHR33048:SF163">
    <property type="entry name" value="INTEGRAL MEMBRANE PROTEIN (AFU_ORTHOLOGUE AFUA_8G05510)"/>
    <property type="match status" value="1"/>
</dbReference>
<evidence type="ECO:0000259" key="8">
    <source>
        <dbReference type="Pfam" id="PF20684"/>
    </source>
</evidence>
<evidence type="ECO:0000256" key="6">
    <source>
        <dbReference type="SAM" id="MobiDB-lite"/>
    </source>
</evidence>
<feature type="transmembrane region" description="Helical" evidence="7">
    <location>
        <begin position="135"/>
        <end position="162"/>
    </location>
</feature>
<evidence type="ECO:0000256" key="5">
    <source>
        <dbReference type="ARBA" id="ARBA00038359"/>
    </source>
</evidence>
<feature type="domain" description="Rhodopsin" evidence="8">
    <location>
        <begin position="40"/>
        <end position="280"/>
    </location>
</feature>
<feature type="transmembrane region" description="Helical" evidence="7">
    <location>
        <begin position="58"/>
        <end position="80"/>
    </location>
</feature>
<accession>A0A5N5WVY3</accession>
<evidence type="ECO:0000256" key="1">
    <source>
        <dbReference type="ARBA" id="ARBA00004141"/>
    </source>
</evidence>
<feature type="transmembrane region" description="Helical" evidence="7">
    <location>
        <begin position="25"/>
        <end position="46"/>
    </location>
</feature>
<dbReference type="EMBL" id="ML732241">
    <property type="protein sequence ID" value="KAB8072708.1"/>
    <property type="molecule type" value="Genomic_DNA"/>
</dbReference>
<feature type="compositionally biased region" description="Low complexity" evidence="6">
    <location>
        <begin position="360"/>
        <end position="372"/>
    </location>
</feature>
<feature type="region of interest" description="Disordered" evidence="6">
    <location>
        <begin position="353"/>
        <end position="373"/>
    </location>
</feature>
<dbReference type="InterPro" id="IPR052337">
    <property type="entry name" value="SAT4-like"/>
</dbReference>
<protein>
    <recommendedName>
        <fullName evidence="8">Rhodopsin domain-containing protein</fullName>
    </recommendedName>
</protein>
<evidence type="ECO:0000313" key="10">
    <source>
        <dbReference type="Proteomes" id="UP000326565"/>
    </source>
</evidence>
<keyword evidence="10" id="KW-1185">Reference proteome</keyword>
<dbReference type="AlphaFoldDB" id="A0A5N5WVY3"/>
<evidence type="ECO:0000256" key="3">
    <source>
        <dbReference type="ARBA" id="ARBA00022989"/>
    </source>
</evidence>
<keyword evidence="2 7" id="KW-0812">Transmembrane</keyword>
<dbReference type="PANTHER" id="PTHR33048">
    <property type="entry name" value="PTH11-LIKE INTEGRAL MEMBRANE PROTEIN (AFU_ORTHOLOGUE AFUA_5G11245)"/>
    <property type="match status" value="1"/>
</dbReference>
<feature type="transmembrane region" description="Helical" evidence="7">
    <location>
        <begin position="215"/>
        <end position="236"/>
    </location>
</feature>
<proteinExistence type="inferred from homology"/>
<name>A0A5N5WVY3_9EURO</name>
<keyword evidence="4 7" id="KW-0472">Membrane</keyword>
<comment type="subcellular location">
    <subcellularLocation>
        <location evidence="1">Membrane</location>
        <topology evidence="1">Multi-pass membrane protein</topology>
    </subcellularLocation>
</comment>
<dbReference type="Proteomes" id="UP000326565">
    <property type="component" value="Unassembled WGS sequence"/>
</dbReference>
<feature type="transmembrane region" description="Helical" evidence="7">
    <location>
        <begin position="182"/>
        <end position="203"/>
    </location>
</feature>
<reference evidence="9 10" key="1">
    <citation type="submission" date="2019-04" db="EMBL/GenBank/DDBJ databases">
        <title>Friends and foes A comparative genomics study of 23 Aspergillus species from section Flavi.</title>
        <authorList>
            <consortium name="DOE Joint Genome Institute"/>
            <person name="Kjaerbolling I."/>
            <person name="Vesth T."/>
            <person name="Frisvad J.C."/>
            <person name="Nybo J.L."/>
            <person name="Theobald S."/>
            <person name="Kildgaard S."/>
            <person name="Isbrandt T."/>
            <person name="Kuo A."/>
            <person name="Sato A."/>
            <person name="Lyhne E.K."/>
            <person name="Kogle M.E."/>
            <person name="Wiebenga A."/>
            <person name="Kun R.S."/>
            <person name="Lubbers R.J."/>
            <person name="Makela M.R."/>
            <person name="Barry K."/>
            <person name="Chovatia M."/>
            <person name="Clum A."/>
            <person name="Daum C."/>
            <person name="Haridas S."/>
            <person name="He G."/>
            <person name="LaButti K."/>
            <person name="Lipzen A."/>
            <person name="Mondo S."/>
            <person name="Riley R."/>
            <person name="Salamov A."/>
            <person name="Simmons B.A."/>
            <person name="Magnuson J.K."/>
            <person name="Henrissat B."/>
            <person name="Mortensen U.H."/>
            <person name="Larsen T.O."/>
            <person name="Devries R.P."/>
            <person name="Grigoriev I.V."/>
            <person name="Machida M."/>
            <person name="Baker S.E."/>
            <person name="Andersen M.R."/>
        </authorList>
    </citation>
    <scope>NUCLEOTIDE SEQUENCE [LARGE SCALE GENOMIC DNA]</scope>
    <source>
        <strain evidence="9 10">CBS 151.66</strain>
    </source>
</reference>
<comment type="similarity">
    <text evidence="5">Belongs to the SAT4 family.</text>
</comment>
<dbReference type="OrthoDB" id="5429740at2759"/>
<keyword evidence="3 7" id="KW-1133">Transmembrane helix</keyword>
<evidence type="ECO:0000256" key="2">
    <source>
        <dbReference type="ARBA" id="ARBA00022692"/>
    </source>
</evidence>
<evidence type="ECO:0000256" key="4">
    <source>
        <dbReference type="ARBA" id="ARBA00023136"/>
    </source>
</evidence>
<organism evidence="9 10">
    <name type="scientific">Aspergillus leporis</name>
    <dbReference type="NCBI Taxonomy" id="41062"/>
    <lineage>
        <taxon>Eukaryota</taxon>
        <taxon>Fungi</taxon>
        <taxon>Dikarya</taxon>
        <taxon>Ascomycota</taxon>
        <taxon>Pezizomycotina</taxon>
        <taxon>Eurotiomycetes</taxon>
        <taxon>Eurotiomycetidae</taxon>
        <taxon>Eurotiales</taxon>
        <taxon>Aspergillaceae</taxon>
        <taxon>Aspergillus</taxon>
        <taxon>Aspergillus subgen. Circumdati</taxon>
    </lineage>
</organism>
<dbReference type="Pfam" id="PF20684">
    <property type="entry name" value="Fung_rhodopsin"/>
    <property type="match status" value="1"/>
</dbReference>